<evidence type="ECO:0000313" key="10">
    <source>
        <dbReference type="EMBL" id="RMI40372.1"/>
    </source>
</evidence>
<feature type="transmembrane region" description="Helical" evidence="7">
    <location>
        <begin position="147"/>
        <end position="169"/>
    </location>
</feature>
<organism evidence="10 11">
    <name type="scientific">Actinomadura harenae</name>
    <dbReference type="NCBI Taxonomy" id="2483351"/>
    <lineage>
        <taxon>Bacteria</taxon>
        <taxon>Bacillati</taxon>
        <taxon>Actinomycetota</taxon>
        <taxon>Actinomycetes</taxon>
        <taxon>Streptosporangiales</taxon>
        <taxon>Thermomonosporaceae</taxon>
        <taxon>Actinomadura</taxon>
    </lineage>
</organism>
<evidence type="ECO:0000256" key="7">
    <source>
        <dbReference type="SAM" id="Phobius"/>
    </source>
</evidence>
<dbReference type="NCBIfam" id="TIGR02857">
    <property type="entry name" value="CydD"/>
    <property type="match status" value="1"/>
</dbReference>
<keyword evidence="11" id="KW-1185">Reference proteome</keyword>
<feature type="domain" description="ABC transporter" evidence="8">
    <location>
        <begin position="320"/>
        <end position="526"/>
    </location>
</feature>
<dbReference type="EMBL" id="RFFG01000055">
    <property type="protein sequence ID" value="RMI40372.1"/>
    <property type="molecule type" value="Genomic_DNA"/>
</dbReference>
<keyword evidence="5 7" id="KW-1133">Transmembrane helix</keyword>
<reference evidence="10 11" key="1">
    <citation type="submission" date="2018-10" db="EMBL/GenBank/DDBJ databases">
        <title>Isolation from soil.</title>
        <authorList>
            <person name="Hu J."/>
        </authorList>
    </citation>
    <scope>NUCLEOTIDE SEQUENCE [LARGE SCALE GENOMIC DNA]</scope>
    <source>
        <strain evidence="10 11">NEAU-Ht49</strain>
    </source>
</reference>
<evidence type="ECO:0000256" key="1">
    <source>
        <dbReference type="ARBA" id="ARBA00004651"/>
    </source>
</evidence>
<dbReference type="AlphaFoldDB" id="A0A3M2LSZ5"/>
<evidence type="ECO:0000256" key="2">
    <source>
        <dbReference type="ARBA" id="ARBA00022692"/>
    </source>
</evidence>
<evidence type="ECO:0000259" key="8">
    <source>
        <dbReference type="PROSITE" id="PS50893"/>
    </source>
</evidence>
<gene>
    <name evidence="10" type="primary">cydD</name>
    <name evidence="10" type="ORF">EBO15_26945</name>
</gene>
<dbReference type="OrthoDB" id="9806127at2"/>
<evidence type="ECO:0000256" key="4">
    <source>
        <dbReference type="ARBA" id="ARBA00022840"/>
    </source>
</evidence>
<feature type="transmembrane region" description="Helical" evidence="7">
    <location>
        <begin position="20"/>
        <end position="42"/>
    </location>
</feature>
<dbReference type="InterPro" id="IPR036640">
    <property type="entry name" value="ABC1_TM_sf"/>
</dbReference>
<dbReference type="PROSITE" id="PS50929">
    <property type="entry name" value="ABC_TM1F"/>
    <property type="match status" value="1"/>
</dbReference>
<keyword evidence="4" id="KW-0067">ATP-binding</keyword>
<dbReference type="PROSITE" id="PS50893">
    <property type="entry name" value="ABC_TRANSPORTER_2"/>
    <property type="match status" value="1"/>
</dbReference>
<dbReference type="SMART" id="SM00382">
    <property type="entry name" value="AAA"/>
    <property type="match status" value="1"/>
</dbReference>
<dbReference type="InterPro" id="IPR003439">
    <property type="entry name" value="ABC_transporter-like_ATP-bd"/>
</dbReference>
<evidence type="ECO:0000256" key="6">
    <source>
        <dbReference type="ARBA" id="ARBA00023136"/>
    </source>
</evidence>
<dbReference type="InterPro" id="IPR014216">
    <property type="entry name" value="ABC_transptr_CydD"/>
</dbReference>
<evidence type="ECO:0000256" key="3">
    <source>
        <dbReference type="ARBA" id="ARBA00022741"/>
    </source>
</evidence>
<feature type="transmembrane region" description="Helical" evidence="7">
    <location>
        <begin position="226"/>
        <end position="247"/>
    </location>
</feature>
<evidence type="ECO:0000259" key="9">
    <source>
        <dbReference type="PROSITE" id="PS50929"/>
    </source>
</evidence>
<keyword evidence="2 7" id="KW-0812">Transmembrane</keyword>
<dbReference type="Pfam" id="PF00664">
    <property type="entry name" value="ABC_membrane"/>
    <property type="match status" value="1"/>
</dbReference>
<dbReference type="Gene3D" id="1.20.1560.10">
    <property type="entry name" value="ABC transporter type 1, transmembrane domain"/>
    <property type="match status" value="1"/>
</dbReference>
<name>A0A3M2LSZ5_9ACTN</name>
<dbReference type="InterPro" id="IPR039421">
    <property type="entry name" value="Type_1_exporter"/>
</dbReference>
<dbReference type="CDD" id="cd18584">
    <property type="entry name" value="ABC_6TM_AarD_CydD"/>
    <property type="match status" value="1"/>
</dbReference>
<comment type="subcellular location">
    <subcellularLocation>
        <location evidence="1">Cell membrane</location>
        <topology evidence="1">Multi-pass membrane protein</topology>
    </subcellularLocation>
</comment>
<comment type="caution">
    <text evidence="10">The sequence shown here is derived from an EMBL/GenBank/DDBJ whole genome shotgun (WGS) entry which is preliminary data.</text>
</comment>
<proteinExistence type="predicted"/>
<sequence>MPRPLDPRLVREARATAPYLVACAVSGGLAAACALAQAALLAHGIARLTVPLALLGVVAFRGLLVWGQQVAAHRAAAGVKAQLRARVLDKVVRDRPDGSSGEITALVTRGVDALDPYFAGYLPQLVLSVVVPVTVVVALAVSDLQSAVIVAVTLPLIPMFGALIGLYTAGRTRRRWRSLEVLAGHFTDVVTGLPTLKAFGRAKAQAAQIERITGEHRRATMGTLKIAFLSALVLEVAATLSVALVAVSVGLRLVSGSLTFETALFVLILAPEAYLPLRAAGAQFHAAQDGVAAAEKIFAVLDAPGGSVPEGGSARPRGEIRVEDVTVERRDVVGPFSFTAPAGELTVLAGPSGLGKTTLLDVLLGFTPAASGRVLADGSEATPGDEWRRGVAWVPQRTFLIAGTVAENIALAVPGASDEAVRRAAEAVGVTRFTSLDADGAALSAGQRQRVALARAVLRIDVLDTQLVLLDEPTAHLDPRTELEILDLLDGPLRGRTVIATTHRSALLERADHLVRLDADAVAVPA</sequence>
<dbReference type="GO" id="GO:0005524">
    <property type="term" value="F:ATP binding"/>
    <property type="evidence" value="ECO:0007669"/>
    <property type="project" value="UniProtKB-KW"/>
</dbReference>
<evidence type="ECO:0000256" key="5">
    <source>
        <dbReference type="ARBA" id="ARBA00022989"/>
    </source>
</evidence>
<accession>A0A3M2LSZ5</accession>
<dbReference type="Gene3D" id="3.40.50.300">
    <property type="entry name" value="P-loop containing nucleotide triphosphate hydrolases"/>
    <property type="match status" value="1"/>
</dbReference>
<dbReference type="InterPro" id="IPR017871">
    <property type="entry name" value="ABC_transporter-like_CS"/>
</dbReference>
<feature type="domain" description="ABC transmembrane type-1" evidence="9">
    <location>
        <begin position="21"/>
        <end position="289"/>
    </location>
</feature>
<dbReference type="Pfam" id="PF00005">
    <property type="entry name" value="ABC_tran"/>
    <property type="match status" value="1"/>
</dbReference>
<dbReference type="InterPro" id="IPR003593">
    <property type="entry name" value="AAA+_ATPase"/>
</dbReference>
<dbReference type="GO" id="GO:0016887">
    <property type="term" value="F:ATP hydrolysis activity"/>
    <property type="evidence" value="ECO:0007669"/>
    <property type="project" value="InterPro"/>
</dbReference>
<dbReference type="PANTHER" id="PTHR24221:SF590">
    <property type="entry name" value="COMPONENT LINKED WITH THE ASSEMBLY OF CYTOCHROME' TRANSPORT TRANSMEMBRANE ATP-BINDING PROTEIN ABC TRANSPORTER CYDD-RELATED"/>
    <property type="match status" value="1"/>
</dbReference>
<protein>
    <submittedName>
        <fullName evidence="10">Thiol reductant ABC exporter subunit CydD</fullName>
    </submittedName>
</protein>
<dbReference type="GO" id="GO:0042883">
    <property type="term" value="P:cysteine transport"/>
    <property type="evidence" value="ECO:0007669"/>
    <property type="project" value="InterPro"/>
</dbReference>
<keyword evidence="6 7" id="KW-0472">Membrane</keyword>
<dbReference type="SUPFAM" id="SSF52540">
    <property type="entry name" value="P-loop containing nucleoside triphosphate hydrolases"/>
    <property type="match status" value="1"/>
</dbReference>
<dbReference type="PANTHER" id="PTHR24221">
    <property type="entry name" value="ATP-BINDING CASSETTE SUB-FAMILY B"/>
    <property type="match status" value="1"/>
</dbReference>
<dbReference type="RefSeq" id="WP_122197241.1">
    <property type="nucleotide sequence ID" value="NZ_JBHSKC010000021.1"/>
</dbReference>
<dbReference type="GO" id="GO:0140359">
    <property type="term" value="F:ABC-type transporter activity"/>
    <property type="evidence" value="ECO:0007669"/>
    <property type="project" value="InterPro"/>
</dbReference>
<dbReference type="PROSITE" id="PS00211">
    <property type="entry name" value="ABC_TRANSPORTER_1"/>
    <property type="match status" value="1"/>
</dbReference>
<dbReference type="PROSITE" id="PS51257">
    <property type="entry name" value="PROKAR_LIPOPROTEIN"/>
    <property type="match status" value="1"/>
</dbReference>
<feature type="transmembrane region" description="Helical" evidence="7">
    <location>
        <begin position="118"/>
        <end position="141"/>
    </location>
</feature>
<feature type="transmembrane region" description="Helical" evidence="7">
    <location>
        <begin position="48"/>
        <end position="66"/>
    </location>
</feature>
<dbReference type="InterPro" id="IPR011527">
    <property type="entry name" value="ABC1_TM_dom"/>
</dbReference>
<dbReference type="SUPFAM" id="SSF90123">
    <property type="entry name" value="ABC transporter transmembrane region"/>
    <property type="match status" value="1"/>
</dbReference>
<dbReference type="InterPro" id="IPR027417">
    <property type="entry name" value="P-loop_NTPase"/>
</dbReference>
<evidence type="ECO:0000313" key="11">
    <source>
        <dbReference type="Proteomes" id="UP000282674"/>
    </source>
</evidence>
<dbReference type="GO" id="GO:0005886">
    <property type="term" value="C:plasma membrane"/>
    <property type="evidence" value="ECO:0007669"/>
    <property type="project" value="UniProtKB-SubCell"/>
</dbReference>
<keyword evidence="3" id="KW-0547">Nucleotide-binding</keyword>
<dbReference type="CDD" id="cd03228">
    <property type="entry name" value="ABCC_MRP_Like"/>
    <property type="match status" value="1"/>
</dbReference>
<dbReference type="Proteomes" id="UP000282674">
    <property type="component" value="Unassembled WGS sequence"/>
</dbReference>